<protein>
    <submittedName>
        <fullName evidence="2">Uncharacterized protein</fullName>
    </submittedName>
</protein>
<organism evidence="2 3">
    <name type="scientific">Rhodotorula graminis (strain WP1)</name>
    <dbReference type="NCBI Taxonomy" id="578459"/>
    <lineage>
        <taxon>Eukaryota</taxon>
        <taxon>Fungi</taxon>
        <taxon>Dikarya</taxon>
        <taxon>Basidiomycota</taxon>
        <taxon>Pucciniomycotina</taxon>
        <taxon>Microbotryomycetes</taxon>
        <taxon>Sporidiobolales</taxon>
        <taxon>Sporidiobolaceae</taxon>
        <taxon>Rhodotorula</taxon>
    </lineage>
</organism>
<dbReference type="AlphaFoldDB" id="A0A194S8C3"/>
<evidence type="ECO:0000313" key="3">
    <source>
        <dbReference type="Proteomes" id="UP000053890"/>
    </source>
</evidence>
<keyword evidence="1" id="KW-1133">Transmembrane helix</keyword>
<keyword evidence="1" id="KW-0812">Transmembrane</keyword>
<keyword evidence="3" id="KW-1185">Reference proteome</keyword>
<feature type="transmembrane region" description="Helical" evidence="1">
    <location>
        <begin position="45"/>
        <end position="65"/>
    </location>
</feature>
<dbReference type="OMA" id="YYARDYS"/>
<reference evidence="2 3" key="1">
    <citation type="journal article" date="2015" name="Front. Microbiol.">
        <title>Genome sequence of the plant growth promoting endophytic yeast Rhodotorula graminis WP1.</title>
        <authorList>
            <person name="Firrincieli A."/>
            <person name="Otillar R."/>
            <person name="Salamov A."/>
            <person name="Schmutz J."/>
            <person name="Khan Z."/>
            <person name="Redman R.S."/>
            <person name="Fleck N.D."/>
            <person name="Lindquist E."/>
            <person name="Grigoriev I.V."/>
            <person name="Doty S.L."/>
        </authorList>
    </citation>
    <scope>NUCLEOTIDE SEQUENCE [LARGE SCALE GENOMIC DNA]</scope>
    <source>
        <strain evidence="2 3">WP1</strain>
    </source>
</reference>
<dbReference type="CDD" id="cd11296">
    <property type="entry name" value="O-FucT_like"/>
    <property type="match status" value="1"/>
</dbReference>
<gene>
    <name evidence="2" type="ORF">RHOBADRAFT_51829</name>
</gene>
<dbReference type="OrthoDB" id="3345970at2759"/>
<sequence length="589" mass="65193">MLVEGEGGDEHWRETRTTKSGYRLVGGEGTSRPRHRLAPLFRSRLALFVLALTTLVLALAALGTATGHTHKVVAHGVVTAKEYGARLKEWARPLAPPDDEPYVAPSLDELAQIVGENPTYLVKDGWASYGFNNQRYMLESTLLLAKIARRIPVLPDSIWARSCAVDDSVCEANALRFFRHRNAHADVVGSTWNDDGPAYKLPIQLFLDLPHLRRTYGPLLTYRELIELYGIDPNLYDESLRWNTTNYTPQGYTTATVPDYLFQNRTFVRVDQPPPPPVVAAPADEIPEGLNSAIVELALGSRAVWTAQQARDALRKRGVKLDGDDDGLVRQLELLDVVPLYTFGDEVLMNKALARPSVELALRNKVQPLVDTLASPPFNNASIVYLAGNLHDQRKPGGLYFTSPAARQAYVDLVVRGVRPPAGVRALGERLAERMGERVEGRRWLAAHLRRSDFVGIKWSPAQDAEAHFDKTRAALREGVEALEAHFDERLPRGDDPFYLATDERNATALAYYRSHGAVLLSDLVTPADSSQLGPSASYMDVLAVVEQQVLARSDYFLGSELSSTSGGAVNVRTALGKEDWSWALLTRQ</sequence>
<accession>A0A194S8C3</accession>
<dbReference type="Proteomes" id="UP000053890">
    <property type="component" value="Unassembled WGS sequence"/>
</dbReference>
<evidence type="ECO:0000313" key="2">
    <source>
        <dbReference type="EMBL" id="KPV76842.1"/>
    </source>
</evidence>
<keyword evidence="1" id="KW-0472">Membrane</keyword>
<dbReference type="STRING" id="578459.A0A194S8C3"/>
<dbReference type="RefSeq" id="XP_018272891.1">
    <property type="nucleotide sequence ID" value="XM_018416035.1"/>
</dbReference>
<dbReference type="EMBL" id="KQ474075">
    <property type="protein sequence ID" value="KPV76842.1"/>
    <property type="molecule type" value="Genomic_DNA"/>
</dbReference>
<dbReference type="GeneID" id="28976483"/>
<evidence type="ECO:0000256" key="1">
    <source>
        <dbReference type="SAM" id="Phobius"/>
    </source>
</evidence>
<proteinExistence type="predicted"/>
<name>A0A194S8C3_RHOGW</name>
<dbReference type="Gene3D" id="3.40.50.11350">
    <property type="match status" value="1"/>
</dbReference>